<name>A0ABV8PWA9_9BACT</name>
<evidence type="ECO:0000313" key="2">
    <source>
        <dbReference type="Proteomes" id="UP001595906"/>
    </source>
</evidence>
<comment type="caution">
    <text evidence="1">The sequence shown here is derived from an EMBL/GenBank/DDBJ whole genome shotgun (WGS) entry which is preliminary data.</text>
</comment>
<dbReference type="EMBL" id="JBHSDC010000003">
    <property type="protein sequence ID" value="MFC4231217.1"/>
    <property type="molecule type" value="Genomic_DNA"/>
</dbReference>
<reference evidence="2" key="1">
    <citation type="journal article" date="2019" name="Int. J. Syst. Evol. Microbiol.">
        <title>The Global Catalogue of Microorganisms (GCM) 10K type strain sequencing project: providing services to taxonomists for standard genome sequencing and annotation.</title>
        <authorList>
            <consortium name="The Broad Institute Genomics Platform"/>
            <consortium name="The Broad Institute Genome Sequencing Center for Infectious Disease"/>
            <person name="Wu L."/>
            <person name="Ma J."/>
        </authorList>
    </citation>
    <scope>NUCLEOTIDE SEQUENCE [LARGE SCALE GENOMIC DNA]</scope>
    <source>
        <strain evidence="2">CECT 8010</strain>
    </source>
</reference>
<organism evidence="1 2">
    <name type="scientific">Parasediminibacterium paludis</name>
    <dbReference type="NCBI Taxonomy" id="908966"/>
    <lineage>
        <taxon>Bacteria</taxon>
        <taxon>Pseudomonadati</taxon>
        <taxon>Bacteroidota</taxon>
        <taxon>Chitinophagia</taxon>
        <taxon>Chitinophagales</taxon>
        <taxon>Chitinophagaceae</taxon>
        <taxon>Parasediminibacterium</taxon>
    </lineage>
</organism>
<sequence>MTRNPLRPLPSLLRCVKCLRFNKAQIPTTAAPDSYRVCAAYIGWLCTSDDQ</sequence>
<dbReference type="RefSeq" id="WP_379012604.1">
    <property type="nucleotide sequence ID" value="NZ_JBHSDC010000003.1"/>
</dbReference>
<evidence type="ECO:0000313" key="1">
    <source>
        <dbReference type="EMBL" id="MFC4231217.1"/>
    </source>
</evidence>
<proteinExistence type="predicted"/>
<accession>A0ABV8PWA9</accession>
<protein>
    <submittedName>
        <fullName evidence="1">Uncharacterized protein</fullName>
    </submittedName>
</protein>
<dbReference type="Proteomes" id="UP001595906">
    <property type="component" value="Unassembled WGS sequence"/>
</dbReference>
<gene>
    <name evidence="1" type="ORF">ACFOW1_04905</name>
</gene>
<keyword evidence="2" id="KW-1185">Reference proteome</keyword>